<dbReference type="InterPro" id="IPR018060">
    <property type="entry name" value="HTH_AraC"/>
</dbReference>
<dbReference type="GO" id="GO:0043565">
    <property type="term" value="F:sequence-specific DNA binding"/>
    <property type="evidence" value="ECO:0007669"/>
    <property type="project" value="InterPro"/>
</dbReference>
<dbReference type="SUPFAM" id="SSF46689">
    <property type="entry name" value="Homeodomain-like"/>
    <property type="match status" value="2"/>
</dbReference>
<feature type="domain" description="HTH araC/xylS-type" evidence="4">
    <location>
        <begin position="90"/>
        <end position="188"/>
    </location>
</feature>
<evidence type="ECO:0000313" key="5">
    <source>
        <dbReference type="EMBL" id="GGJ04711.1"/>
    </source>
</evidence>
<keyword evidence="3" id="KW-0804">Transcription</keyword>
<dbReference type="Proteomes" id="UP000661507">
    <property type="component" value="Unassembled WGS sequence"/>
</dbReference>
<evidence type="ECO:0000256" key="1">
    <source>
        <dbReference type="ARBA" id="ARBA00023015"/>
    </source>
</evidence>
<dbReference type="EMBL" id="BMKW01000002">
    <property type="protein sequence ID" value="GGJ04711.1"/>
    <property type="molecule type" value="Genomic_DNA"/>
</dbReference>
<evidence type="ECO:0000256" key="2">
    <source>
        <dbReference type="ARBA" id="ARBA00023125"/>
    </source>
</evidence>
<evidence type="ECO:0000259" key="4">
    <source>
        <dbReference type="PROSITE" id="PS01124"/>
    </source>
</evidence>
<name>A0A917NKJ4_9PROT</name>
<sequence length="208" mass="23269">MMIGRQASPASAHDHLMTEALLPRRDGPGDAAMASFVRHLLPSQEAEEVLSGFYTDAFHASLLSRLAALRGDTTQTSRRRVCPLPKWKLRQVESHVNDNIGERITLADLAGAAGLSEMHFAAQFRLATGQRPHDYVMHRRIQHARRMMMETNESIVQVALAVGFQTQAHFTTTFKRVVGITPYRWRQSALTEDKDRSTARLGHVVAAE</sequence>
<dbReference type="AlphaFoldDB" id="A0A917NKJ4"/>
<organism evidence="5 6">
    <name type="scientific">Neoroseomonas lacus</name>
    <dbReference type="NCBI Taxonomy" id="287609"/>
    <lineage>
        <taxon>Bacteria</taxon>
        <taxon>Pseudomonadati</taxon>
        <taxon>Pseudomonadota</taxon>
        <taxon>Alphaproteobacteria</taxon>
        <taxon>Acetobacterales</taxon>
        <taxon>Acetobacteraceae</taxon>
        <taxon>Neoroseomonas</taxon>
    </lineage>
</organism>
<dbReference type="PROSITE" id="PS00041">
    <property type="entry name" value="HTH_ARAC_FAMILY_1"/>
    <property type="match status" value="1"/>
</dbReference>
<dbReference type="InterPro" id="IPR050204">
    <property type="entry name" value="AraC_XylS_family_regulators"/>
</dbReference>
<dbReference type="PROSITE" id="PS01124">
    <property type="entry name" value="HTH_ARAC_FAMILY_2"/>
    <property type="match status" value="1"/>
</dbReference>
<reference evidence="5" key="2">
    <citation type="submission" date="2020-09" db="EMBL/GenBank/DDBJ databases">
        <authorList>
            <person name="Sun Q."/>
            <person name="Zhou Y."/>
        </authorList>
    </citation>
    <scope>NUCLEOTIDE SEQUENCE</scope>
    <source>
        <strain evidence="5">CGMCC 1.3617</strain>
    </source>
</reference>
<dbReference type="InterPro" id="IPR009057">
    <property type="entry name" value="Homeodomain-like_sf"/>
</dbReference>
<protein>
    <recommendedName>
        <fullName evidence="4">HTH araC/xylS-type domain-containing protein</fullName>
    </recommendedName>
</protein>
<proteinExistence type="predicted"/>
<dbReference type="PRINTS" id="PR00032">
    <property type="entry name" value="HTHARAC"/>
</dbReference>
<dbReference type="Pfam" id="PF12833">
    <property type="entry name" value="HTH_18"/>
    <property type="match status" value="1"/>
</dbReference>
<dbReference type="GO" id="GO:0003700">
    <property type="term" value="F:DNA-binding transcription factor activity"/>
    <property type="evidence" value="ECO:0007669"/>
    <property type="project" value="InterPro"/>
</dbReference>
<reference evidence="5" key="1">
    <citation type="journal article" date="2014" name="Int. J. Syst. Evol. Microbiol.">
        <title>Complete genome sequence of Corynebacterium casei LMG S-19264T (=DSM 44701T), isolated from a smear-ripened cheese.</title>
        <authorList>
            <consortium name="US DOE Joint Genome Institute (JGI-PGF)"/>
            <person name="Walter F."/>
            <person name="Albersmeier A."/>
            <person name="Kalinowski J."/>
            <person name="Ruckert C."/>
        </authorList>
    </citation>
    <scope>NUCLEOTIDE SEQUENCE</scope>
    <source>
        <strain evidence="5">CGMCC 1.3617</strain>
    </source>
</reference>
<dbReference type="RefSeq" id="WP_229681126.1">
    <property type="nucleotide sequence ID" value="NZ_BMKW01000002.1"/>
</dbReference>
<accession>A0A917NKJ4</accession>
<dbReference type="InterPro" id="IPR018062">
    <property type="entry name" value="HTH_AraC-typ_CS"/>
</dbReference>
<comment type="caution">
    <text evidence="5">The sequence shown here is derived from an EMBL/GenBank/DDBJ whole genome shotgun (WGS) entry which is preliminary data.</text>
</comment>
<keyword evidence="6" id="KW-1185">Reference proteome</keyword>
<keyword evidence="2" id="KW-0238">DNA-binding</keyword>
<dbReference type="InterPro" id="IPR020449">
    <property type="entry name" value="Tscrpt_reg_AraC-type_HTH"/>
</dbReference>
<dbReference type="Gene3D" id="1.10.10.60">
    <property type="entry name" value="Homeodomain-like"/>
    <property type="match status" value="2"/>
</dbReference>
<dbReference type="SMART" id="SM00342">
    <property type="entry name" value="HTH_ARAC"/>
    <property type="match status" value="1"/>
</dbReference>
<keyword evidence="1" id="KW-0805">Transcription regulation</keyword>
<dbReference type="PANTHER" id="PTHR46796:SF14">
    <property type="entry name" value="TRANSCRIPTIONAL REGULATORY PROTEIN"/>
    <property type="match status" value="1"/>
</dbReference>
<evidence type="ECO:0000313" key="6">
    <source>
        <dbReference type="Proteomes" id="UP000661507"/>
    </source>
</evidence>
<gene>
    <name evidence="5" type="ORF">GCM10011320_09520</name>
</gene>
<evidence type="ECO:0000256" key="3">
    <source>
        <dbReference type="ARBA" id="ARBA00023163"/>
    </source>
</evidence>
<dbReference type="PANTHER" id="PTHR46796">
    <property type="entry name" value="HTH-TYPE TRANSCRIPTIONAL ACTIVATOR RHAS-RELATED"/>
    <property type="match status" value="1"/>
</dbReference>